<keyword evidence="1" id="KW-1133">Transmembrane helix</keyword>
<reference evidence="2" key="1">
    <citation type="journal article" date="2015" name="Proc. Natl. Acad. Sci. U.S.A.">
        <title>Networks of energetic and metabolic interactions define dynamics in microbial communities.</title>
        <authorList>
            <person name="Embree M."/>
            <person name="Liu J.K."/>
            <person name="Al-Bassam M.M."/>
            <person name="Zengler K."/>
        </authorList>
    </citation>
    <scope>NUCLEOTIDE SEQUENCE</scope>
</reference>
<comment type="caution">
    <text evidence="2">The sequence shown here is derived from an EMBL/GenBank/DDBJ whole genome shotgun (WGS) entry which is preliminary data.</text>
</comment>
<evidence type="ECO:0000256" key="1">
    <source>
        <dbReference type="SAM" id="Phobius"/>
    </source>
</evidence>
<keyword evidence="1" id="KW-0472">Membrane</keyword>
<evidence type="ECO:0000313" key="2">
    <source>
        <dbReference type="EMBL" id="KUG05079.1"/>
    </source>
</evidence>
<feature type="transmembrane region" description="Helical" evidence="1">
    <location>
        <begin position="12"/>
        <end position="31"/>
    </location>
</feature>
<keyword evidence="1" id="KW-0812">Transmembrane</keyword>
<accession>A0A0W8E8Y9</accession>
<protein>
    <submittedName>
        <fullName evidence="2">Uncharacterized protein</fullName>
    </submittedName>
</protein>
<gene>
    <name evidence="2" type="ORF">ASZ90_017568</name>
</gene>
<proteinExistence type="predicted"/>
<organism evidence="2">
    <name type="scientific">hydrocarbon metagenome</name>
    <dbReference type="NCBI Taxonomy" id="938273"/>
    <lineage>
        <taxon>unclassified sequences</taxon>
        <taxon>metagenomes</taxon>
        <taxon>ecological metagenomes</taxon>
    </lineage>
</organism>
<sequence length="39" mass="4589">MHVEKTRSLSLQVLPTVFVLFTEYLLLFLVYQGFSRGQK</sequence>
<dbReference type="EMBL" id="LNQE01001831">
    <property type="protein sequence ID" value="KUG05079.1"/>
    <property type="molecule type" value="Genomic_DNA"/>
</dbReference>
<name>A0A0W8E8Y9_9ZZZZ</name>
<dbReference type="AlphaFoldDB" id="A0A0W8E8Y9"/>